<dbReference type="PANTHER" id="PTHR23316">
    <property type="entry name" value="IMPORTIN ALPHA"/>
    <property type="match status" value="1"/>
</dbReference>
<keyword evidence="5" id="KW-1185">Reference proteome</keyword>
<accession>A0A1R2C027</accession>
<dbReference type="InterPro" id="IPR011989">
    <property type="entry name" value="ARM-like"/>
</dbReference>
<comment type="caution">
    <text evidence="4">The sequence shown here is derived from an EMBL/GenBank/DDBJ whole genome shotgun (WGS) entry which is preliminary data.</text>
</comment>
<evidence type="ECO:0008006" key="6">
    <source>
        <dbReference type="Google" id="ProtNLM"/>
    </source>
</evidence>
<keyword evidence="3" id="KW-0653">Protein transport</keyword>
<name>A0A1R2C027_9CILI</name>
<dbReference type="Pfam" id="PF00514">
    <property type="entry name" value="Arm"/>
    <property type="match status" value="1"/>
</dbReference>
<dbReference type="InterPro" id="IPR000225">
    <property type="entry name" value="Armadillo"/>
</dbReference>
<evidence type="ECO:0000313" key="4">
    <source>
        <dbReference type="EMBL" id="OMJ82364.1"/>
    </source>
</evidence>
<evidence type="ECO:0000256" key="1">
    <source>
        <dbReference type="ARBA" id="ARBA00010394"/>
    </source>
</evidence>
<dbReference type="Gene3D" id="1.25.10.10">
    <property type="entry name" value="Leucine-rich Repeat Variant"/>
    <property type="match status" value="1"/>
</dbReference>
<dbReference type="EMBL" id="MPUH01000343">
    <property type="protein sequence ID" value="OMJ82364.1"/>
    <property type="molecule type" value="Genomic_DNA"/>
</dbReference>
<organism evidence="4 5">
    <name type="scientific">Stentor coeruleus</name>
    <dbReference type="NCBI Taxonomy" id="5963"/>
    <lineage>
        <taxon>Eukaryota</taxon>
        <taxon>Sar</taxon>
        <taxon>Alveolata</taxon>
        <taxon>Ciliophora</taxon>
        <taxon>Postciliodesmatophora</taxon>
        <taxon>Heterotrichea</taxon>
        <taxon>Heterotrichida</taxon>
        <taxon>Stentoridae</taxon>
        <taxon>Stentor</taxon>
    </lineage>
</organism>
<dbReference type="OrthoDB" id="29145at2759"/>
<evidence type="ECO:0000256" key="3">
    <source>
        <dbReference type="ARBA" id="ARBA00022927"/>
    </source>
</evidence>
<dbReference type="AlphaFoldDB" id="A0A1R2C027"/>
<dbReference type="InterPro" id="IPR016024">
    <property type="entry name" value="ARM-type_fold"/>
</dbReference>
<dbReference type="GO" id="GO:0015031">
    <property type="term" value="P:protein transport"/>
    <property type="evidence" value="ECO:0007669"/>
    <property type="project" value="UniProtKB-KW"/>
</dbReference>
<keyword evidence="2" id="KW-0813">Transport</keyword>
<evidence type="ECO:0000313" key="5">
    <source>
        <dbReference type="Proteomes" id="UP000187209"/>
    </source>
</evidence>
<proteinExistence type="inferred from homology"/>
<gene>
    <name evidence="4" type="ORF">SteCoe_16965</name>
</gene>
<evidence type="ECO:0000256" key="2">
    <source>
        <dbReference type="ARBA" id="ARBA00022448"/>
    </source>
</evidence>
<sequence>MDLDNKANPEDNTEIEYRLSALSINSYNNIPESLIKPIQNILSNQYSEEFEGLNEIRKMLSSMETNCINDVVKSGIVPILIRMAYTRPYEFIYQVCWVLCNIGSGDSSSTKYLISISTLDFFDQIFNLNTNSYALYDQIVWALGNIAGDCTDNRCILSSSNIFQKLLAYADILPLDLNDYQANLIWAISNCVRGNPLPKAEIAIATEKYFIKAFLYFNDINILTDACWSLYYISNIVCNNLLECINISQKIVNLLIDPILQIAIPLFKLLGNIIHGCDNSWNYLNELNIIKVILKGITLEKKALCRESAFVISKLCRRYPNTVQVMIEQNMFDFLFKLIEEEDYSMKIVLYWVFCDSISVSTSQQIKNIYKRDWISEMVKFLFFTSDENIKDAVLGTIVKVLNCLENHFDNQFVLLYNRLQDYSCKDGNFTKNYYDLVGLLREKGFDRKNEGERMD</sequence>
<protein>
    <recommendedName>
        <fullName evidence="6">Importin subunit alpha</fullName>
    </recommendedName>
</protein>
<dbReference type="SUPFAM" id="SSF48371">
    <property type="entry name" value="ARM repeat"/>
    <property type="match status" value="1"/>
</dbReference>
<reference evidence="4 5" key="1">
    <citation type="submission" date="2016-11" db="EMBL/GenBank/DDBJ databases">
        <title>The macronuclear genome of Stentor coeruleus: a giant cell with tiny introns.</title>
        <authorList>
            <person name="Slabodnick M."/>
            <person name="Ruby J.G."/>
            <person name="Reiff S.B."/>
            <person name="Swart E.C."/>
            <person name="Gosai S."/>
            <person name="Prabakaran S."/>
            <person name="Witkowska E."/>
            <person name="Larue G.E."/>
            <person name="Fisher S."/>
            <person name="Freeman R.M."/>
            <person name="Gunawardena J."/>
            <person name="Chu W."/>
            <person name="Stover N.A."/>
            <person name="Gregory B.D."/>
            <person name="Nowacki M."/>
            <person name="Derisi J."/>
            <person name="Roy S.W."/>
            <person name="Marshall W.F."/>
            <person name="Sood P."/>
        </authorList>
    </citation>
    <scope>NUCLEOTIDE SEQUENCE [LARGE SCALE GENOMIC DNA]</scope>
    <source>
        <strain evidence="4">WM001</strain>
    </source>
</reference>
<dbReference type="Proteomes" id="UP000187209">
    <property type="component" value="Unassembled WGS sequence"/>
</dbReference>
<comment type="similarity">
    <text evidence="1">Belongs to the importin alpha family.</text>
</comment>